<sequence>MANKTERSFKRPIAGRTTVSAIIKHLANDRKLKGATRNLERRFAALVDRFGGIGAEWKDENSHYSIEERNKSIFEAIVLELDQRDNYTDKLLEDKRENVNPEDVIRFFNNVADYTKDKLDEETWHHYLAGLDEDIQYSFWAACWEIFGAINTTILNIRDLPYPHQISIMEELRQEIVLKWAGAIHQELKKLLKQS</sequence>
<organism evidence="1 2">
    <name type="scientific">Sporomusa acidovorans (strain ATCC 49682 / DSM 3132 / Mol)</name>
    <dbReference type="NCBI Taxonomy" id="1123286"/>
    <lineage>
        <taxon>Bacteria</taxon>
        <taxon>Bacillati</taxon>
        <taxon>Bacillota</taxon>
        <taxon>Negativicutes</taxon>
        <taxon>Selenomonadales</taxon>
        <taxon>Sporomusaceae</taxon>
        <taxon>Sporomusa</taxon>
    </lineage>
</organism>
<name>A0ABZ3JAX0_SPOA4</name>
<dbReference type="EMBL" id="CP155571">
    <property type="protein sequence ID" value="XFO74966.1"/>
    <property type="molecule type" value="Genomic_DNA"/>
</dbReference>
<dbReference type="RefSeq" id="WP_093795483.1">
    <property type="nucleotide sequence ID" value="NZ_CP155571.1"/>
</dbReference>
<reference evidence="1" key="1">
    <citation type="submission" date="2024-05" db="EMBL/GenBank/DDBJ databases">
        <title>Isolation and characterization of Sporomusa carbonis sp. nov., a carboxydotrophic hydrogenogen in the genus of Sporomusa isolated from a charcoal burning pile.</title>
        <authorList>
            <person name="Boeer T."/>
            <person name="Rosenbaum F."/>
            <person name="Eysell L."/>
            <person name="Mueller V."/>
            <person name="Daniel R."/>
            <person name="Poehlein A."/>
        </authorList>
    </citation>
    <scope>NUCLEOTIDE SEQUENCE [LARGE SCALE GENOMIC DNA]</scope>
    <source>
        <strain evidence="1">DSM 3132</strain>
    </source>
</reference>
<protein>
    <submittedName>
        <fullName evidence="1">Uncharacterized protein</fullName>
    </submittedName>
</protein>
<evidence type="ECO:0000313" key="1">
    <source>
        <dbReference type="EMBL" id="XFO74966.1"/>
    </source>
</evidence>
<gene>
    <name evidence="1" type="ORF">SPACI_050770</name>
</gene>
<dbReference type="Proteomes" id="UP000216052">
    <property type="component" value="Chromosome"/>
</dbReference>
<keyword evidence="2" id="KW-1185">Reference proteome</keyword>
<proteinExistence type="predicted"/>
<evidence type="ECO:0000313" key="2">
    <source>
        <dbReference type="Proteomes" id="UP000216052"/>
    </source>
</evidence>
<accession>A0ABZ3JAX0</accession>